<evidence type="ECO:0000313" key="8">
    <source>
        <dbReference type="Proteomes" id="UP000231139"/>
    </source>
</evidence>
<gene>
    <name evidence="7" type="ORF">COV62_00555</name>
</gene>
<evidence type="ECO:0000259" key="6">
    <source>
        <dbReference type="Pfam" id="PF01258"/>
    </source>
</evidence>
<comment type="caution">
    <text evidence="7">The sequence shown here is derived from an EMBL/GenBank/DDBJ whole genome shotgun (WGS) entry which is preliminary data.</text>
</comment>
<dbReference type="Pfam" id="PF01258">
    <property type="entry name" value="zf-dskA_traR"/>
    <property type="match status" value="1"/>
</dbReference>
<accession>A0A2H0N3U1</accession>
<keyword evidence="2" id="KW-0863">Zinc-finger</keyword>
<protein>
    <recommendedName>
        <fullName evidence="6">Zinc finger DksA/TraR C4-type domain-containing protein</fullName>
    </recommendedName>
</protein>
<feature type="zinc finger region" description="dksA C4-type" evidence="4">
    <location>
        <begin position="108"/>
        <end position="132"/>
    </location>
</feature>
<keyword evidence="3" id="KW-0862">Zinc</keyword>
<feature type="coiled-coil region" evidence="5">
    <location>
        <begin position="3"/>
        <end position="30"/>
    </location>
</feature>
<dbReference type="InterPro" id="IPR000962">
    <property type="entry name" value="Znf_DskA_TraR"/>
</dbReference>
<dbReference type="Gene3D" id="1.20.120.910">
    <property type="entry name" value="DksA, coiled-coil domain"/>
    <property type="match status" value="1"/>
</dbReference>
<dbReference type="PROSITE" id="PS01102">
    <property type="entry name" value="ZF_DKSA_1"/>
    <property type="match status" value="1"/>
</dbReference>
<proteinExistence type="predicted"/>
<name>A0A2H0N3U1_9BACT</name>
<evidence type="ECO:0000256" key="5">
    <source>
        <dbReference type="SAM" id="Coils"/>
    </source>
</evidence>
<dbReference type="PROSITE" id="PS51128">
    <property type="entry name" value="ZF_DKSA_2"/>
    <property type="match status" value="1"/>
</dbReference>
<reference evidence="7 8" key="1">
    <citation type="submission" date="2017-09" db="EMBL/GenBank/DDBJ databases">
        <title>Depth-based differentiation of microbial function through sediment-hosted aquifers and enrichment of novel symbionts in the deep terrestrial subsurface.</title>
        <authorList>
            <person name="Probst A.J."/>
            <person name="Ladd B."/>
            <person name="Jarett J.K."/>
            <person name="Geller-Mcgrath D.E."/>
            <person name="Sieber C.M."/>
            <person name="Emerson J.B."/>
            <person name="Anantharaman K."/>
            <person name="Thomas B.C."/>
            <person name="Malmstrom R."/>
            <person name="Stieglmeier M."/>
            <person name="Klingl A."/>
            <person name="Woyke T."/>
            <person name="Ryan C.M."/>
            <person name="Banfield J.F."/>
        </authorList>
    </citation>
    <scope>NUCLEOTIDE SEQUENCE [LARGE SCALE GENOMIC DNA]</scope>
    <source>
        <strain evidence="7">CG11_big_fil_rev_8_21_14_0_20_35_11</strain>
    </source>
</reference>
<dbReference type="Proteomes" id="UP000231139">
    <property type="component" value="Unassembled WGS sequence"/>
</dbReference>
<evidence type="ECO:0000313" key="7">
    <source>
        <dbReference type="EMBL" id="PIR02766.1"/>
    </source>
</evidence>
<dbReference type="AlphaFoldDB" id="A0A2H0N3U1"/>
<dbReference type="PANTHER" id="PTHR33823:SF4">
    <property type="entry name" value="GENERAL STRESS PROTEIN 16O"/>
    <property type="match status" value="1"/>
</dbReference>
<dbReference type="PANTHER" id="PTHR33823">
    <property type="entry name" value="RNA POLYMERASE-BINDING TRANSCRIPTION FACTOR DKSA-RELATED"/>
    <property type="match status" value="1"/>
</dbReference>
<evidence type="ECO:0000256" key="2">
    <source>
        <dbReference type="ARBA" id="ARBA00022771"/>
    </source>
</evidence>
<dbReference type="SUPFAM" id="SSF57716">
    <property type="entry name" value="Glucocorticoid receptor-like (DNA-binding domain)"/>
    <property type="match status" value="1"/>
</dbReference>
<keyword evidence="1" id="KW-0479">Metal-binding</keyword>
<organism evidence="7 8">
    <name type="scientific">Candidatus Nealsonbacteria bacterium CG11_big_fil_rev_8_21_14_0_20_35_11</name>
    <dbReference type="NCBI Taxonomy" id="1974713"/>
    <lineage>
        <taxon>Bacteria</taxon>
        <taxon>Candidatus Nealsoniibacteriota</taxon>
    </lineage>
</organism>
<dbReference type="EMBL" id="PCWK01000014">
    <property type="protein sequence ID" value="PIR02766.1"/>
    <property type="molecule type" value="Genomic_DNA"/>
</dbReference>
<evidence type="ECO:0000256" key="1">
    <source>
        <dbReference type="ARBA" id="ARBA00022723"/>
    </source>
</evidence>
<dbReference type="InterPro" id="IPR020458">
    <property type="entry name" value="Znf_DskA_TraR_CS"/>
</dbReference>
<feature type="domain" description="Zinc finger DksA/TraR C4-type" evidence="6">
    <location>
        <begin position="105"/>
        <end position="132"/>
    </location>
</feature>
<evidence type="ECO:0000256" key="4">
    <source>
        <dbReference type="PROSITE-ProRule" id="PRU00510"/>
    </source>
</evidence>
<evidence type="ECO:0000256" key="3">
    <source>
        <dbReference type="ARBA" id="ARBA00022833"/>
    </source>
</evidence>
<sequence length="133" mass="15680">MKKSFIEQMKEKLEERKKSLEKELKSFAQKSEVSQKDWQTLYPHFDGGNIEEEANEVEEYESLLPIEYTLELRLKDVNLALEKINLSTKLEVNTERSQSIKKDKYGICEKCGRKISKERLKIFPEARTCSKCK</sequence>
<keyword evidence="5" id="KW-0175">Coiled coil</keyword>
<dbReference type="GO" id="GO:0008270">
    <property type="term" value="F:zinc ion binding"/>
    <property type="evidence" value="ECO:0007669"/>
    <property type="project" value="UniProtKB-KW"/>
</dbReference>